<dbReference type="InterPro" id="IPR029252">
    <property type="entry name" value="RGCC"/>
</dbReference>
<dbReference type="AlphaFoldDB" id="A0A556U1R2"/>
<dbReference type="PANTHER" id="PTHR32193">
    <property type="entry name" value="REGULATOR OF CELL CYCLE RGCC"/>
    <property type="match status" value="1"/>
</dbReference>
<accession>A0A556U1R2</accession>
<reference evidence="1 2" key="1">
    <citation type="journal article" date="2019" name="Genome Biol. Evol.">
        <title>Whole-Genome Sequencing of the Giant Devil Catfish, Bagarius yarrelli.</title>
        <authorList>
            <person name="Jiang W."/>
            <person name="Lv Y."/>
            <person name="Cheng L."/>
            <person name="Yang K."/>
            <person name="Chao B."/>
            <person name="Wang X."/>
            <person name="Li Y."/>
            <person name="Pan X."/>
            <person name="You X."/>
            <person name="Zhang Y."/>
            <person name="Yang J."/>
            <person name="Li J."/>
            <person name="Zhang X."/>
            <person name="Liu S."/>
            <person name="Sun C."/>
            <person name="Yang J."/>
            <person name="Shi Q."/>
        </authorList>
    </citation>
    <scope>NUCLEOTIDE SEQUENCE [LARGE SCALE GENOMIC DNA]</scope>
    <source>
        <strain evidence="1">JWS20170419001</strain>
        <tissue evidence="1">Muscle</tissue>
    </source>
</reference>
<dbReference type="PANTHER" id="PTHR32193:SF5">
    <property type="entry name" value="RGCC PROTEIN"/>
    <property type="match status" value="1"/>
</dbReference>
<organism evidence="1 2">
    <name type="scientific">Bagarius yarrelli</name>
    <name type="common">Goonch</name>
    <name type="synonym">Bagrus yarrelli</name>
    <dbReference type="NCBI Taxonomy" id="175774"/>
    <lineage>
        <taxon>Eukaryota</taxon>
        <taxon>Metazoa</taxon>
        <taxon>Chordata</taxon>
        <taxon>Craniata</taxon>
        <taxon>Vertebrata</taxon>
        <taxon>Euteleostomi</taxon>
        <taxon>Actinopterygii</taxon>
        <taxon>Neopterygii</taxon>
        <taxon>Teleostei</taxon>
        <taxon>Ostariophysi</taxon>
        <taxon>Siluriformes</taxon>
        <taxon>Sisoridae</taxon>
        <taxon>Sisorinae</taxon>
        <taxon>Bagarius</taxon>
    </lineage>
</organism>
<dbReference type="Proteomes" id="UP000319801">
    <property type="component" value="Unassembled WGS sequence"/>
</dbReference>
<protein>
    <submittedName>
        <fullName evidence="1">Uncharacterized protein</fullName>
    </submittedName>
</protein>
<sequence>MSTAPFTELDIEIGELLDEFEAVVEEMNIPSVNGCGASQRLLSEAKRRITFSDGVTDSGIEDADDAKLGDTSDLESFIENLDKELAGCLRLDLFNVHNVARAISVYLHLVPDSPFKVECGLVNAKLQLIIFKRKIGS</sequence>
<proteinExistence type="predicted"/>
<name>A0A556U1R2_BAGYA</name>
<gene>
    <name evidence="1" type="ORF">Baya_7329</name>
</gene>
<keyword evidence="2" id="KW-1185">Reference proteome</keyword>
<dbReference type="GO" id="GO:0051726">
    <property type="term" value="P:regulation of cell cycle"/>
    <property type="evidence" value="ECO:0007669"/>
    <property type="project" value="InterPro"/>
</dbReference>
<comment type="caution">
    <text evidence="1">The sequence shown here is derived from an EMBL/GenBank/DDBJ whole genome shotgun (WGS) entry which is preliminary data.</text>
</comment>
<dbReference type="OrthoDB" id="9887289at2759"/>
<evidence type="ECO:0000313" key="2">
    <source>
        <dbReference type="Proteomes" id="UP000319801"/>
    </source>
</evidence>
<evidence type="ECO:0000313" key="1">
    <source>
        <dbReference type="EMBL" id="TSL89840.1"/>
    </source>
</evidence>
<dbReference type="EMBL" id="VCAZ01000038">
    <property type="protein sequence ID" value="TSL89840.1"/>
    <property type="molecule type" value="Genomic_DNA"/>
</dbReference>